<feature type="compositionally biased region" description="Low complexity" evidence="1">
    <location>
        <begin position="304"/>
        <end position="317"/>
    </location>
</feature>
<reference evidence="2 3" key="1">
    <citation type="submission" date="2023-01" db="EMBL/GenBank/DDBJ databases">
        <title>Analysis of 21 Apiospora genomes using comparative genomics revels a genus with tremendous synthesis potential of carbohydrate active enzymes and secondary metabolites.</title>
        <authorList>
            <person name="Sorensen T."/>
        </authorList>
    </citation>
    <scope>NUCLEOTIDE SEQUENCE [LARGE SCALE GENOMIC DNA]</scope>
    <source>
        <strain evidence="2 3">CBS 24483</strain>
    </source>
</reference>
<dbReference type="EMBL" id="JAQQWE010000002">
    <property type="protein sequence ID" value="KAK7962842.1"/>
    <property type="molecule type" value="Genomic_DNA"/>
</dbReference>
<keyword evidence="3" id="KW-1185">Reference proteome</keyword>
<dbReference type="Proteomes" id="UP001391051">
    <property type="component" value="Unassembled WGS sequence"/>
</dbReference>
<proteinExistence type="predicted"/>
<sequence length="317" mass="35954">MGDSIRDGGLFTASARLAELANDSARLDRARERFGDSPPSYSSQPSGTTTRSHSLNPATEEAQRYEQRRVQLTLECRASLPREQWDAETIEEAHRIVQAGANDGTYLYVPDATALPPEEIIDQASEVVTRRWKAQGIWDEKWKEMHPQGSEVPCGPWKHERPLEINPESQARAGQLAFQHADKREASRPFHQFIYQVSAERERSREALRVQGPNEVDPANINTIAYEKVKGRWVKRGIWDRHWGILPGMNWKHEQDFQKILLEEAGPEPVATYERDGFEAQNGISKSAPFADGNFSAGRHARRATTTASSIWTRRIT</sequence>
<accession>A0ABR1QSB2</accession>
<evidence type="ECO:0000256" key="1">
    <source>
        <dbReference type="SAM" id="MobiDB-lite"/>
    </source>
</evidence>
<feature type="region of interest" description="Disordered" evidence="1">
    <location>
        <begin position="28"/>
        <end position="64"/>
    </location>
</feature>
<gene>
    <name evidence="2" type="ORF">PG986_003667</name>
</gene>
<evidence type="ECO:0000313" key="3">
    <source>
        <dbReference type="Proteomes" id="UP001391051"/>
    </source>
</evidence>
<dbReference type="GeneID" id="92072951"/>
<name>A0ABR1QSB2_9PEZI</name>
<feature type="compositionally biased region" description="Polar residues" evidence="1">
    <location>
        <begin position="39"/>
        <end position="57"/>
    </location>
</feature>
<comment type="caution">
    <text evidence="2">The sequence shown here is derived from an EMBL/GenBank/DDBJ whole genome shotgun (WGS) entry which is preliminary data.</text>
</comment>
<organism evidence="2 3">
    <name type="scientific">Apiospora aurea</name>
    <dbReference type="NCBI Taxonomy" id="335848"/>
    <lineage>
        <taxon>Eukaryota</taxon>
        <taxon>Fungi</taxon>
        <taxon>Dikarya</taxon>
        <taxon>Ascomycota</taxon>
        <taxon>Pezizomycotina</taxon>
        <taxon>Sordariomycetes</taxon>
        <taxon>Xylariomycetidae</taxon>
        <taxon>Amphisphaeriales</taxon>
        <taxon>Apiosporaceae</taxon>
        <taxon>Apiospora</taxon>
    </lineage>
</organism>
<dbReference type="RefSeq" id="XP_066704953.1">
    <property type="nucleotide sequence ID" value="XM_066839889.1"/>
</dbReference>
<protein>
    <submittedName>
        <fullName evidence="2">Uncharacterized protein</fullName>
    </submittedName>
</protein>
<evidence type="ECO:0000313" key="2">
    <source>
        <dbReference type="EMBL" id="KAK7962842.1"/>
    </source>
</evidence>
<feature type="region of interest" description="Disordered" evidence="1">
    <location>
        <begin position="295"/>
        <end position="317"/>
    </location>
</feature>